<protein>
    <submittedName>
        <fullName evidence="2">Uncharacterized protein</fullName>
    </submittedName>
</protein>
<feature type="region of interest" description="Disordered" evidence="1">
    <location>
        <begin position="381"/>
        <end position="422"/>
    </location>
</feature>
<evidence type="ECO:0000313" key="2">
    <source>
        <dbReference type="EMBL" id="THU91919.1"/>
    </source>
</evidence>
<name>A0A4S8LR18_DENBC</name>
<feature type="compositionally biased region" description="Basic residues" evidence="1">
    <location>
        <begin position="19"/>
        <end position="28"/>
    </location>
</feature>
<evidence type="ECO:0000313" key="3">
    <source>
        <dbReference type="Proteomes" id="UP000297245"/>
    </source>
</evidence>
<feature type="compositionally biased region" description="Polar residues" evidence="1">
    <location>
        <begin position="464"/>
        <end position="475"/>
    </location>
</feature>
<organism evidence="2 3">
    <name type="scientific">Dendrothele bispora (strain CBS 962.96)</name>
    <dbReference type="NCBI Taxonomy" id="1314807"/>
    <lineage>
        <taxon>Eukaryota</taxon>
        <taxon>Fungi</taxon>
        <taxon>Dikarya</taxon>
        <taxon>Basidiomycota</taxon>
        <taxon>Agaricomycotina</taxon>
        <taxon>Agaricomycetes</taxon>
        <taxon>Agaricomycetidae</taxon>
        <taxon>Agaricales</taxon>
        <taxon>Agaricales incertae sedis</taxon>
        <taxon>Dendrothele</taxon>
    </lineage>
</organism>
<feature type="compositionally biased region" description="Polar residues" evidence="1">
    <location>
        <begin position="51"/>
        <end position="62"/>
    </location>
</feature>
<dbReference type="AlphaFoldDB" id="A0A4S8LR18"/>
<dbReference type="Proteomes" id="UP000297245">
    <property type="component" value="Unassembled WGS sequence"/>
</dbReference>
<feature type="compositionally biased region" description="Low complexity" evidence="1">
    <location>
        <begin position="476"/>
        <end position="490"/>
    </location>
</feature>
<dbReference type="OrthoDB" id="3131923at2759"/>
<feature type="compositionally biased region" description="Low complexity" evidence="1">
    <location>
        <begin position="115"/>
        <end position="129"/>
    </location>
</feature>
<evidence type="ECO:0000256" key="1">
    <source>
        <dbReference type="SAM" id="MobiDB-lite"/>
    </source>
</evidence>
<proteinExistence type="predicted"/>
<reference evidence="2 3" key="1">
    <citation type="journal article" date="2019" name="Nat. Ecol. Evol.">
        <title>Megaphylogeny resolves global patterns of mushroom evolution.</title>
        <authorList>
            <person name="Varga T."/>
            <person name="Krizsan K."/>
            <person name="Foldi C."/>
            <person name="Dima B."/>
            <person name="Sanchez-Garcia M."/>
            <person name="Sanchez-Ramirez S."/>
            <person name="Szollosi G.J."/>
            <person name="Szarkandi J.G."/>
            <person name="Papp V."/>
            <person name="Albert L."/>
            <person name="Andreopoulos W."/>
            <person name="Angelini C."/>
            <person name="Antonin V."/>
            <person name="Barry K.W."/>
            <person name="Bougher N.L."/>
            <person name="Buchanan P."/>
            <person name="Buyck B."/>
            <person name="Bense V."/>
            <person name="Catcheside P."/>
            <person name="Chovatia M."/>
            <person name="Cooper J."/>
            <person name="Damon W."/>
            <person name="Desjardin D."/>
            <person name="Finy P."/>
            <person name="Geml J."/>
            <person name="Haridas S."/>
            <person name="Hughes K."/>
            <person name="Justo A."/>
            <person name="Karasinski D."/>
            <person name="Kautmanova I."/>
            <person name="Kiss B."/>
            <person name="Kocsube S."/>
            <person name="Kotiranta H."/>
            <person name="LaButti K.M."/>
            <person name="Lechner B.E."/>
            <person name="Liimatainen K."/>
            <person name="Lipzen A."/>
            <person name="Lukacs Z."/>
            <person name="Mihaltcheva S."/>
            <person name="Morgado L.N."/>
            <person name="Niskanen T."/>
            <person name="Noordeloos M.E."/>
            <person name="Ohm R.A."/>
            <person name="Ortiz-Santana B."/>
            <person name="Ovrebo C."/>
            <person name="Racz N."/>
            <person name="Riley R."/>
            <person name="Savchenko A."/>
            <person name="Shiryaev A."/>
            <person name="Soop K."/>
            <person name="Spirin V."/>
            <person name="Szebenyi C."/>
            <person name="Tomsovsky M."/>
            <person name="Tulloss R.E."/>
            <person name="Uehling J."/>
            <person name="Grigoriev I.V."/>
            <person name="Vagvolgyi C."/>
            <person name="Papp T."/>
            <person name="Martin F.M."/>
            <person name="Miettinen O."/>
            <person name="Hibbett D.S."/>
            <person name="Nagy L.G."/>
        </authorList>
    </citation>
    <scope>NUCLEOTIDE SEQUENCE [LARGE SCALE GENOMIC DNA]</scope>
    <source>
        <strain evidence="2 3">CBS 962.96</strain>
    </source>
</reference>
<feature type="region of interest" description="Disordered" evidence="1">
    <location>
        <begin position="459"/>
        <end position="496"/>
    </location>
</feature>
<feature type="compositionally biased region" description="Polar residues" evidence="1">
    <location>
        <begin position="390"/>
        <end position="422"/>
    </location>
</feature>
<sequence length="496" mass="53087">MAPTRNVKARQTPPVASYKKPKRNKPRKIPQANQPFKHMMLQLDIDLNERTPATGSSLQQIESPEGQLDFSLHTDSSVRRSADAAYGPGSSPDRVITHPDNQKRSPISGTTCVFPSHASAPRSAMARPSTGTSRSPNDSQLSLPIQNPFMRPHSRSLPTPHHYRSPSNQTYSVVSGADDSPSLNAAASPYTYDISSTSNDSQDLHVVDQLNVGMRTLSIDTARSPSDQGTGTSPGPPISPLPGFNMELPFSDVPTPVHDEESFIGIEQPVVDAATTVTSSLFSHSGTSSISTLPSPFLDEALNSFPVSSSPYWTSGFTPAGVPSYLPNEYLTGSPYNPSISVTDPGGQSGLISHGDSPYPQHNGVFSDNLSPYQTHFLTLYDSQPPESPSVDTSFPNFPAPSISQRRSYPTSPQSRSSYQSPAITLQHFGSIMSRMRPVAPNSPVDAYSHGTPSFHSDLAGASGSYTSGFNGQTTSQSSPSSLFSMNNASPHNFSS</sequence>
<feature type="compositionally biased region" description="Polar residues" evidence="1">
    <location>
        <begin position="130"/>
        <end position="145"/>
    </location>
</feature>
<feature type="region of interest" description="Disordered" evidence="1">
    <location>
        <begin position="221"/>
        <end position="242"/>
    </location>
</feature>
<gene>
    <name evidence="2" type="ORF">K435DRAFT_840820</name>
</gene>
<feature type="compositionally biased region" description="Polar residues" evidence="1">
    <location>
        <begin position="104"/>
        <end position="113"/>
    </location>
</feature>
<feature type="region of interest" description="Disordered" evidence="1">
    <location>
        <begin position="1"/>
        <end position="178"/>
    </location>
</feature>
<dbReference type="EMBL" id="ML179294">
    <property type="protein sequence ID" value="THU91919.1"/>
    <property type="molecule type" value="Genomic_DNA"/>
</dbReference>
<accession>A0A4S8LR18</accession>
<keyword evidence="3" id="KW-1185">Reference proteome</keyword>